<evidence type="ECO:0000313" key="2">
    <source>
        <dbReference type="Proteomes" id="UP001207468"/>
    </source>
</evidence>
<reference evidence="1" key="1">
    <citation type="submission" date="2021-03" db="EMBL/GenBank/DDBJ databases">
        <title>Evolutionary priming and transition to the ectomycorrhizal habit in an iconic lineage of mushroom-forming fungi: is preadaptation a requirement?</title>
        <authorList>
            <consortium name="DOE Joint Genome Institute"/>
            <person name="Looney B.P."/>
            <person name="Miyauchi S."/>
            <person name="Morin E."/>
            <person name="Drula E."/>
            <person name="Courty P.E."/>
            <person name="Chicoki N."/>
            <person name="Fauchery L."/>
            <person name="Kohler A."/>
            <person name="Kuo A."/>
            <person name="LaButti K."/>
            <person name="Pangilinan J."/>
            <person name="Lipzen A."/>
            <person name="Riley R."/>
            <person name="Andreopoulos W."/>
            <person name="He G."/>
            <person name="Johnson J."/>
            <person name="Barry K.W."/>
            <person name="Grigoriev I.V."/>
            <person name="Nagy L."/>
            <person name="Hibbett D."/>
            <person name="Henrissat B."/>
            <person name="Matheny P.B."/>
            <person name="Labbe J."/>
            <person name="Martin A.F."/>
        </authorList>
    </citation>
    <scope>NUCLEOTIDE SEQUENCE</scope>
    <source>
        <strain evidence="1">BPL698</strain>
    </source>
</reference>
<name>A0ACC0UKS6_9AGAM</name>
<gene>
    <name evidence="1" type="ORF">F5148DRAFT_61586</name>
</gene>
<dbReference type="Proteomes" id="UP001207468">
    <property type="component" value="Unassembled WGS sequence"/>
</dbReference>
<dbReference type="EMBL" id="JAGFNK010000011">
    <property type="protein sequence ID" value="KAI9512261.1"/>
    <property type="molecule type" value="Genomic_DNA"/>
</dbReference>
<comment type="caution">
    <text evidence="1">The sequence shown here is derived from an EMBL/GenBank/DDBJ whole genome shotgun (WGS) entry which is preliminary data.</text>
</comment>
<proteinExistence type="predicted"/>
<accession>A0ACC0UKS6</accession>
<keyword evidence="2" id="KW-1185">Reference proteome</keyword>
<evidence type="ECO:0000313" key="1">
    <source>
        <dbReference type="EMBL" id="KAI9512261.1"/>
    </source>
</evidence>
<organism evidence="1 2">
    <name type="scientific">Russula earlei</name>
    <dbReference type="NCBI Taxonomy" id="71964"/>
    <lineage>
        <taxon>Eukaryota</taxon>
        <taxon>Fungi</taxon>
        <taxon>Dikarya</taxon>
        <taxon>Basidiomycota</taxon>
        <taxon>Agaricomycotina</taxon>
        <taxon>Agaricomycetes</taxon>
        <taxon>Russulales</taxon>
        <taxon>Russulaceae</taxon>
        <taxon>Russula</taxon>
    </lineage>
</organism>
<sequence>MTGSTNATSSQPDRPTTTASPRCAACSSHIAIYTCPRCATRTCSLACSAAHKTRTACSGVREKAKFVPMNRYTHGTMMDDYVFLEDVGRKVSEWGRDIARGGYATLPHRPGPGPGPGPRPRGAGGRARREEGASGKKRDVLRSQLESRDIEMDSLPAGMERRTLNRSTWDPKKRTAFLTVQYDIHPPPALDAGQNEPPRGPYTLLTHRNDFDLSLRDLFQSQISQRTKGKARADPPAWVKTLALPDPDVPDAFAPPEFYIRAPLDPSSGRSEKFGFFKLDCERKLGALLKNKQFVEFPTIEVWEEGAFRGVLFDAAGAFESHGGQRPAKRRRLDATKGRAAIAGLLGGYGSDASDEADTALSRLEEYEGSGAEAERLTTSEDDRTEDDDDDEGEADAVADPVTLLAMVQEAQRRLEEKGEYEEVDWGESDMDS</sequence>
<protein>
    <submittedName>
        <fullName evidence="1">Uncharacterized protein</fullName>
    </submittedName>
</protein>